<name>C4XDQ5_MYCFP</name>
<dbReference type="KEGG" id="mfp:MBIO_0012"/>
<evidence type="ECO:0000313" key="2">
    <source>
        <dbReference type="Proteomes" id="UP000006810"/>
    </source>
</evidence>
<dbReference type="Proteomes" id="UP000006810">
    <property type="component" value="Chromosome"/>
</dbReference>
<dbReference type="eggNOG" id="ENOG5030NU7">
    <property type="taxonomic scope" value="Bacteria"/>
</dbReference>
<dbReference type="HOGENOM" id="CLU_446059_0_0_14"/>
<evidence type="ECO:0008006" key="3">
    <source>
        <dbReference type="Google" id="ProtNLM"/>
    </source>
</evidence>
<dbReference type="EMBL" id="AP009608">
    <property type="protein sequence ID" value="BAH69277.1"/>
    <property type="molecule type" value="Genomic_DNA"/>
</dbReference>
<dbReference type="AlphaFoldDB" id="C4XDQ5"/>
<accession>C4XDQ5</accession>
<proteinExistence type="predicted"/>
<protein>
    <recommendedName>
        <fullName evidence="3">HtpT</fullName>
    </recommendedName>
</protein>
<evidence type="ECO:0000313" key="1">
    <source>
        <dbReference type="EMBL" id="BAH69277.1"/>
    </source>
</evidence>
<organism evidence="1 2">
    <name type="scientific">Mycoplasmopsis fermentans (strain ATCC 19989 / NBRC 14854 / NCTC 10117 / PG18)</name>
    <name type="common">Mycoplasma fermentans</name>
    <dbReference type="NCBI Taxonomy" id="496833"/>
    <lineage>
        <taxon>Bacteria</taxon>
        <taxon>Bacillati</taxon>
        <taxon>Mycoplasmatota</taxon>
        <taxon>Mycoplasmoidales</taxon>
        <taxon>Metamycoplasmataceae</taxon>
        <taxon>Mycoplasmopsis</taxon>
    </lineage>
</organism>
<reference evidence="1 2" key="1">
    <citation type="journal article" date="2009" name="Curr. Microbiol.">
        <title>Molecular cloning and expression of a novel cholinephosphotransferase involved in glycoglycerophospholipid biosynthesis of Mycoplasma fermentans.</title>
        <authorList>
            <person name="Ishida N."/>
            <person name="Irikura D."/>
            <person name="Matsuda K."/>
            <person name="Sato S."/>
            <person name="Asano K."/>
        </authorList>
    </citation>
    <scope>NUCLEOTIDE SEQUENCE [LARGE SCALE GENOMIC DNA]</scope>
    <source>
        <strain evidence="2">ATCC 19989 / NBRC 14854 / NCTC 10117 / PG18</strain>
    </source>
</reference>
<keyword evidence="2" id="KW-1185">Reference proteome</keyword>
<dbReference type="PATRIC" id="fig|496833.3.peg.13"/>
<gene>
    <name evidence="1" type="ordered locus">MBIO_0012</name>
</gene>
<sequence>MDFMELKSFLEPRTGEYILIDNKSLSFENGSVNVISWTKDKIKNIELYCSVESQNRIDIEKDIYDVIKLSIDFEQPIFKYNQSAILKLDNKFYILDALNNQYDLEQKNNAYSYGIAQPISQIENEKKIKFVFIEEKPNEINVSLRTPYLHQKALEIENNGLTSELPTNGLAFDMFVNPIEINGIDNKYYLNTLSKFSHLYLNIILNKENDLMKNFWGAINQIDNVRLRLQNNFMGMTEEEIKKFKETIFAGNNLKDFVDFKFYTLINLYTKKEKFLKTLFAMSSGNVPSTYCIDNGETEKHELYLPFYFDKNWEIASNFYDLVYENNLIKSIKPKAIKSPNKLYQISEPLIPLNIQEVNISDNWKDFDFNNSKYKVKMFIDQKHEEFLMFNKEKFNEAFQLSSIQTSRYTMTPEEARKEIKDLEPGLTKKQMFVQLIKKSVKKEINIVNAFAKVQLNPTYTAKIAHGDEPGMIHYTYDTIPAAFKIVDLDDLNDWLEVVNFSGLDYKNLDDNYELINETYVPIYTIEYQVYEKEDFKSNIYDTYFKFLNNDFIINKNQWLKIANSLGFVPQNFICKQKKRIIIFGLFLPNEIYINNQKIELPYYHNLGNLTINYI</sequence>